<reference evidence="3" key="1">
    <citation type="submission" date="2021-06" db="EMBL/GenBank/DDBJ databases">
        <authorList>
            <person name="Szabo G."/>
        </authorList>
    </citation>
    <scope>NUCLEOTIDE SEQUENCE</scope>
    <source>
        <strain evidence="3">MYVALT</strain>
    </source>
</reference>
<dbReference type="InterPro" id="IPR007686">
    <property type="entry name" value="YutG/PgpA"/>
</dbReference>
<dbReference type="EMBL" id="OU343031">
    <property type="protein sequence ID" value="CAG7599725.1"/>
    <property type="molecule type" value="Genomic_DNA"/>
</dbReference>
<dbReference type="Pfam" id="PF04608">
    <property type="entry name" value="PgpA"/>
    <property type="match status" value="1"/>
</dbReference>
<dbReference type="GO" id="GO:0006629">
    <property type="term" value="P:lipid metabolic process"/>
    <property type="evidence" value="ECO:0007669"/>
    <property type="project" value="InterPro"/>
</dbReference>
<feature type="transmembrane region" description="Helical" evidence="1">
    <location>
        <begin position="133"/>
        <end position="154"/>
    </location>
</feature>
<evidence type="ECO:0000259" key="2">
    <source>
        <dbReference type="Pfam" id="PF04608"/>
    </source>
</evidence>
<organism evidence="3 4">
    <name type="scientific">Candidatus Vallotiella hemipterorum</name>
    <dbReference type="NCBI Taxonomy" id="1177213"/>
    <lineage>
        <taxon>Bacteria</taxon>
        <taxon>Pseudomonadati</taxon>
        <taxon>Pseudomonadota</taxon>
        <taxon>Betaproteobacteria</taxon>
        <taxon>Burkholderiales</taxon>
        <taxon>Burkholderiaceae</taxon>
        <taxon>Candidatus Vallotiella</taxon>
    </lineage>
</organism>
<dbReference type="EC" id="3.1.3.27" evidence="3"/>
<dbReference type="SUPFAM" id="SSF101307">
    <property type="entry name" value="YutG-like"/>
    <property type="match status" value="1"/>
</dbReference>
<evidence type="ECO:0000313" key="4">
    <source>
        <dbReference type="Proteomes" id="UP000693996"/>
    </source>
</evidence>
<feature type="domain" description="YutG/PgpA" evidence="2">
    <location>
        <begin position="65"/>
        <end position="204"/>
    </location>
</feature>
<gene>
    <name evidence="3" type="primary">pgpA</name>
    <name evidence="3" type="ORF">MYVALT_F_00420</name>
</gene>
<evidence type="ECO:0000313" key="3">
    <source>
        <dbReference type="EMBL" id="CAG7599725.1"/>
    </source>
</evidence>
<dbReference type="InterPro" id="IPR036681">
    <property type="entry name" value="PgpA-like_sf"/>
</dbReference>
<name>A0A916JUL8_9BURK</name>
<keyword evidence="1" id="KW-0472">Membrane</keyword>
<dbReference type="AlphaFoldDB" id="A0A916JUL8"/>
<dbReference type="InterPro" id="IPR026037">
    <property type="entry name" value="PgpA"/>
</dbReference>
<keyword evidence="4" id="KW-1185">Reference proteome</keyword>
<keyword evidence="1" id="KW-1133">Transmembrane helix</keyword>
<dbReference type="Proteomes" id="UP000693996">
    <property type="component" value="Chromosome"/>
</dbReference>
<accession>A0A916JUL8</accession>
<feature type="transmembrane region" description="Helical" evidence="1">
    <location>
        <begin position="64"/>
        <end position="88"/>
    </location>
</feature>
<feature type="transmembrane region" description="Helical" evidence="1">
    <location>
        <begin position="191"/>
        <end position="210"/>
    </location>
</feature>
<dbReference type="CDD" id="cd06971">
    <property type="entry name" value="PgpA"/>
    <property type="match status" value="1"/>
</dbReference>
<dbReference type="GO" id="GO:0008962">
    <property type="term" value="F:phosphatidylglycerophosphatase activity"/>
    <property type="evidence" value="ECO:0007669"/>
    <property type="project" value="UniProtKB-EC"/>
</dbReference>
<sequence>MGTIDSALRLAQPGVALIISMKNDSSRSDPYKTRAALLVTKPSPATKPRSSATIQFMLSHPLHVLSFGFGSGLSPVIPGTLGTLFGWMSFTVLNTYLNSMQWWVLIASSLAAGCGFTGFTARQMSEKDPGAVVWDEIVAIWVVMLFITPANFTYQLSAFLIFRFFDIAKPPPIRYFNRRLSGGFDIMLDDMIAALLTLIVIMMASLSLIVKR</sequence>
<dbReference type="PANTHER" id="PTHR36305">
    <property type="entry name" value="PHOSPHATIDYLGLYCEROPHOSPHATASE A"/>
    <property type="match status" value="1"/>
</dbReference>
<dbReference type="KEGG" id="vtr:MYVALT_F_00420"/>
<keyword evidence="3" id="KW-0378">Hydrolase</keyword>
<proteinExistence type="predicted"/>
<protein>
    <submittedName>
        <fullName evidence="3">Phosphatidylglycerophosphatase A</fullName>
        <ecNumber evidence="3">3.1.3.27</ecNumber>
    </submittedName>
</protein>
<dbReference type="PANTHER" id="PTHR36305:SF1">
    <property type="entry name" value="PHOSPHATIDYLGLYCEROPHOSPHATASE A"/>
    <property type="match status" value="1"/>
</dbReference>
<feature type="transmembrane region" description="Helical" evidence="1">
    <location>
        <begin position="100"/>
        <end position="121"/>
    </location>
</feature>
<keyword evidence="1" id="KW-0812">Transmembrane</keyword>
<evidence type="ECO:0000256" key="1">
    <source>
        <dbReference type="SAM" id="Phobius"/>
    </source>
</evidence>